<dbReference type="Proteomes" id="UP001164539">
    <property type="component" value="Chromosome 12"/>
</dbReference>
<keyword evidence="2" id="KW-1185">Reference proteome</keyword>
<sequence>MENIESATQKKAGIFASAWSWLKALPSSFKSKVANVAKSIKKLGQDDPRRIIHSVKVGLALTFVSLFYYARPLYDGFGVSGMWAVLTVVVIFEFTVGGTLSKSINRGFATLFAGALGFGAQHLAILSGKNGEPIVLGILVFLLAAASTFTRFFPRIKARYDYGVLIFILTFSLVAVSGYRVGVDELLVLAHQRLSTILIGGASCIIISIFVCPVWAGQDLHKLVVSNIEKLASYLEGFGGEYFQETKTEEGGDVSKKDKSFLQKYKSVLNSKTTEENLANFARWEPGHGKFRLRHPWQQYLKIGALVRQCAYQIEALNGYIDSNLQVPQEFQSKIQESCKNMSSESSKALKALASAIKTMTDPSPANPHVESSKNAVKDLKIALKAASVNDLDLQAIIPAATVALTLTEIVKCVEKISDSVTELSNLAHFKKVEATVSPEGKASQLLHRGTVNPVLDGDSNHVVITINEEADSPENENPKAPKHPAQRVPV</sequence>
<proteinExistence type="predicted"/>
<comment type="caution">
    <text evidence="1">The sequence shown here is derived from an EMBL/GenBank/DDBJ whole genome shotgun (WGS) entry which is preliminary data.</text>
</comment>
<name>A0ACC1X1T6_MELAZ</name>
<organism evidence="1 2">
    <name type="scientific">Melia azedarach</name>
    <name type="common">Chinaberry tree</name>
    <dbReference type="NCBI Taxonomy" id="155640"/>
    <lineage>
        <taxon>Eukaryota</taxon>
        <taxon>Viridiplantae</taxon>
        <taxon>Streptophyta</taxon>
        <taxon>Embryophyta</taxon>
        <taxon>Tracheophyta</taxon>
        <taxon>Spermatophyta</taxon>
        <taxon>Magnoliopsida</taxon>
        <taxon>eudicotyledons</taxon>
        <taxon>Gunneridae</taxon>
        <taxon>Pentapetalae</taxon>
        <taxon>rosids</taxon>
        <taxon>malvids</taxon>
        <taxon>Sapindales</taxon>
        <taxon>Meliaceae</taxon>
        <taxon>Melia</taxon>
    </lineage>
</organism>
<accession>A0ACC1X1T6</accession>
<evidence type="ECO:0000313" key="2">
    <source>
        <dbReference type="Proteomes" id="UP001164539"/>
    </source>
</evidence>
<reference evidence="1 2" key="1">
    <citation type="journal article" date="2023" name="Science">
        <title>Complex scaffold remodeling in plant triterpene biosynthesis.</title>
        <authorList>
            <person name="De La Pena R."/>
            <person name="Hodgson H."/>
            <person name="Liu J.C."/>
            <person name="Stephenson M.J."/>
            <person name="Martin A.C."/>
            <person name="Owen C."/>
            <person name="Harkess A."/>
            <person name="Leebens-Mack J."/>
            <person name="Jimenez L.E."/>
            <person name="Osbourn A."/>
            <person name="Sattely E.S."/>
        </authorList>
    </citation>
    <scope>NUCLEOTIDE SEQUENCE [LARGE SCALE GENOMIC DNA]</scope>
    <source>
        <strain evidence="2">cv. JPN11</strain>
        <tissue evidence="1">Leaf</tissue>
    </source>
</reference>
<evidence type="ECO:0000313" key="1">
    <source>
        <dbReference type="EMBL" id="KAJ4705400.1"/>
    </source>
</evidence>
<gene>
    <name evidence="1" type="ORF">OWV82_022183</name>
</gene>
<protein>
    <submittedName>
        <fullName evidence="1">Aluminum-activated malate transporter</fullName>
    </submittedName>
</protein>
<dbReference type="EMBL" id="CM051405">
    <property type="protein sequence ID" value="KAJ4705400.1"/>
    <property type="molecule type" value="Genomic_DNA"/>
</dbReference>